<gene>
    <name evidence="1" type="ORF">SAMD00023353_1701880</name>
</gene>
<reference evidence="1" key="1">
    <citation type="submission" date="2016-03" db="EMBL/GenBank/DDBJ databases">
        <title>Draft genome sequence of Rosellinia necatrix.</title>
        <authorList>
            <person name="Kanematsu S."/>
        </authorList>
    </citation>
    <scope>NUCLEOTIDE SEQUENCE [LARGE SCALE GENOMIC DNA]</scope>
    <source>
        <strain evidence="1">W97</strain>
    </source>
</reference>
<dbReference type="OrthoDB" id="4761172at2759"/>
<protein>
    <submittedName>
        <fullName evidence="1">Uncharacterized protein</fullName>
    </submittedName>
</protein>
<organism evidence="1">
    <name type="scientific">Rosellinia necatrix</name>
    <name type="common">White root-rot fungus</name>
    <dbReference type="NCBI Taxonomy" id="77044"/>
    <lineage>
        <taxon>Eukaryota</taxon>
        <taxon>Fungi</taxon>
        <taxon>Dikarya</taxon>
        <taxon>Ascomycota</taxon>
        <taxon>Pezizomycotina</taxon>
        <taxon>Sordariomycetes</taxon>
        <taxon>Xylariomycetidae</taxon>
        <taxon>Xylariales</taxon>
        <taxon>Xylariaceae</taxon>
        <taxon>Rosellinia</taxon>
    </lineage>
</organism>
<dbReference type="Proteomes" id="UP000054516">
    <property type="component" value="Unassembled WGS sequence"/>
</dbReference>
<sequence>MATFYEQRLLRLFERYELPENARAMFQAYEEFKTARLDEAALGRLIRLSPNNRAALVSTMVKWYNAHFFPIPAGTDDCGNSANVMNEKPRESKHCLHLITGCGKMLEIGDKPAEYVGFPEFTKLPPEIRHRIYDIYLGNYRGAAAIIPNPKKENCSCAPHEPPQYEKFSEVNLDLAFTSKGVYFELLTCFYRKRKFHFPCACEMGYHLANNKLLRSMMSRVMFHWCGERADQGIGQLLKMRHLERMTVVVSKTTSQLLTPRDREIRNFFPAKRGIQNTLPESLGWDELIRIRGLKWVSVEHINKRKADRRTDGERQCLENMLQFYVLRAVDNDEVNDE</sequence>
<dbReference type="AlphaFoldDB" id="A0A1W2TJR3"/>
<evidence type="ECO:0000313" key="2">
    <source>
        <dbReference type="Proteomes" id="UP000054516"/>
    </source>
</evidence>
<proteinExistence type="predicted"/>
<dbReference type="EMBL" id="DF977462">
    <property type="protein sequence ID" value="GAP88460.2"/>
    <property type="molecule type" value="Genomic_DNA"/>
</dbReference>
<evidence type="ECO:0000313" key="1">
    <source>
        <dbReference type="EMBL" id="GAP88460.2"/>
    </source>
</evidence>
<dbReference type="OMA" id="VDVIEMC"/>
<accession>A0A1W2TJR3</accession>
<name>A0A1W2TJR3_ROSNE</name>
<keyword evidence="2" id="KW-1185">Reference proteome</keyword>